<evidence type="ECO:0000256" key="4">
    <source>
        <dbReference type="ARBA" id="ARBA00023015"/>
    </source>
</evidence>
<evidence type="ECO:0000313" key="12">
    <source>
        <dbReference type="Proteomes" id="UP000077755"/>
    </source>
</evidence>
<protein>
    <recommendedName>
        <fullName evidence="9">Dof zinc finger protein</fullName>
    </recommendedName>
</protein>
<dbReference type="PROSITE" id="PS01361">
    <property type="entry name" value="ZF_DOF_1"/>
    <property type="match status" value="1"/>
</dbReference>
<dbReference type="EMBL" id="CP093350">
    <property type="protein sequence ID" value="WOH12361.1"/>
    <property type="molecule type" value="Genomic_DNA"/>
</dbReference>
<evidence type="ECO:0000256" key="6">
    <source>
        <dbReference type="ARBA" id="ARBA00023163"/>
    </source>
</evidence>
<evidence type="ECO:0000256" key="3">
    <source>
        <dbReference type="ARBA" id="ARBA00022833"/>
    </source>
</evidence>
<dbReference type="AlphaFoldDB" id="A0A175YMJ0"/>
<gene>
    <name evidence="11" type="ORF">DCAR_0831864</name>
</gene>
<dbReference type="PANTHER" id="PTHR31992">
    <property type="entry name" value="DOF ZINC FINGER PROTEIN DOF1.4-RELATED"/>
    <property type="match status" value="1"/>
</dbReference>
<evidence type="ECO:0000256" key="10">
    <source>
        <dbReference type="SAM" id="MobiDB-lite"/>
    </source>
</evidence>
<comment type="function">
    <text evidence="9">Transcription factor that binds specifically to a 5'-AA[AG]G-3' consensus core sequence.</text>
</comment>
<sequence length="307" mass="33606">MVFSSVPAFQVLDPLNWQYQPPGGSVSDNNNDDSNHNHLTLPPMPPSHGLPIGPNSMAERPKLTKLPPQETAYKCPRCASTNTKFCYYNNYSLSQPRHFCKACRRYWTRGGALRNVPVGGGFRRNKKSKRIRSKSPITCNSSASGVSSGSCTTNNILGHSAPSILPQFPLLPSMKFTEILGAEDINSLIFRGIQSPAAASGEYSDQWRLQKSAVAPGVLEPLSTGVTYQFRGEGLGEATTSQHDFKTADYSSGPSQAELIKFGEDQGFMSLPKNVLDFPGNEQQEYWSSVYAWNEPNGLNPSTGHLL</sequence>
<reference evidence="11" key="1">
    <citation type="journal article" date="2016" name="Nat. Genet.">
        <title>A high-quality carrot genome assembly provides new insights into carotenoid accumulation and asterid genome evolution.</title>
        <authorList>
            <person name="Iorizzo M."/>
            <person name="Ellison S."/>
            <person name="Senalik D."/>
            <person name="Zeng P."/>
            <person name="Satapoomin P."/>
            <person name="Huang J."/>
            <person name="Bowman M."/>
            <person name="Iovene M."/>
            <person name="Sanseverino W."/>
            <person name="Cavagnaro P."/>
            <person name="Yildiz M."/>
            <person name="Macko-Podgorni A."/>
            <person name="Moranska E."/>
            <person name="Grzebelus E."/>
            <person name="Grzebelus D."/>
            <person name="Ashrafi H."/>
            <person name="Zheng Z."/>
            <person name="Cheng S."/>
            <person name="Spooner D."/>
            <person name="Van Deynze A."/>
            <person name="Simon P."/>
        </authorList>
    </citation>
    <scope>NUCLEOTIDE SEQUENCE</scope>
    <source>
        <tissue evidence="11">Leaf</tissue>
    </source>
</reference>
<evidence type="ECO:0000256" key="2">
    <source>
        <dbReference type="ARBA" id="ARBA00022771"/>
    </source>
</evidence>
<comment type="subcellular location">
    <subcellularLocation>
        <location evidence="8 9">Nucleus</location>
    </subcellularLocation>
</comment>
<evidence type="ECO:0000313" key="11">
    <source>
        <dbReference type="EMBL" id="WOH12361.1"/>
    </source>
</evidence>
<keyword evidence="7 8" id="KW-0539">Nucleus</keyword>
<evidence type="ECO:0000256" key="7">
    <source>
        <dbReference type="ARBA" id="ARBA00023242"/>
    </source>
</evidence>
<dbReference type="Pfam" id="PF02701">
    <property type="entry name" value="Zn_ribbon_Dof"/>
    <property type="match status" value="1"/>
</dbReference>
<reference evidence="11" key="2">
    <citation type="submission" date="2022-03" db="EMBL/GenBank/DDBJ databases">
        <title>Draft title - Genomic analysis of global carrot germplasm unveils the trajectory of domestication and the origin of high carotenoid orange carrot.</title>
        <authorList>
            <person name="Iorizzo M."/>
            <person name="Ellison S."/>
            <person name="Senalik D."/>
            <person name="Macko-Podgorni A."/>
            <person name="Grzebelus D."/>
            <person name="Bostan H."/>
            <person name="Rolling W."/>
            <person name="Curaba J."/>
            <person name="Simon P."/>
        </authorList>
    </citation>
    <scope>NUCLEOTIDE SEQUENCE</scope>
    <source>
        <tissue evidence="11">Leaf</tissue>
    </source>
</reference>
<dbReference type="InterPro" id="IPR045174">
    <property type="entry name" value="Dof"/>
</dbReference>
<dbReference type="Proteomes" id="UP000077755">
    <property type="component" value="Chromosome 8"/>
</dbReference>
<keyword evidence="6 9" id="KW-0804">Transcription</keyword>
<evidence type="ECO:0000256" key="9">
    <source>
        <dbReference type="RuleBase" id="RU369094"/>
    </source>
</evidence>
<dbReference type="GO" id="GO:0003700">
    <property type="term" value="F:DNA-binding transcription factor activity"/>
    <property type="evidence" value="ECO:0007669"/>
    <property type="project" value="UniProtKB-UniRule"/>
</dbReference>
<dbReference type="PANTHER" id="PTHR31992:SF351">
    <property type="entry name" value="DOF ZINC FINGER PROTEIN"/>
    <property type="match status" value="1"/>
</dbReference>
<organism evidence="11 12">
    <name type="scientific">Daucus carota subsp. sativus</name>
    <name type="common">Carrot</name>
    <dbReference type="NCBI Taxonomy" id="79200"/>
    <lineage>
        <taxon>Eukaryota</taxon>
        <taxon>Viridiplantae</taxon>
        <taxon>Streptophyta</taxon>
        <taxon>Embryophyta</taxon>
        <taxon>Tracheophyta</taxon>
        <taxon>Spermatophyta</taxon>
        <taxon>Magnoliopsida</taxon>
        <taxon>eudicotyledons</taxon>
        <taxon>Gunneridae</taxon>
        <taxon>Pentapetalae</taxon>
        <taxon>asterids</taxon>
        <taxon>campanulids</taxon>
        <taxon>Apiales</taxon>
        <taxon>Apiaceae</taxon>
        <taxon>Apioideae</taxon>
        <taxon>Scandiceae</taxon>
        <taxon>Daucinae</taxon>
        <taxon>Daucus</taxon>
        <taxon>Daucus sect. Daucus</taxon>
    </lineage>
</organism>
<feature type="region of interest" description="Disordered" evidence="10">
    <location>
        <begin position="20"/>
        <end position="60"/>
    </location>
</feature>
<keyword evidence="12" id="KW-1185">Reference proteome</keyword>
<keyword evidence="2 8" id="KW-0863">Zinc-finger</keyword>
<keyword evidence="3 9" id="KW-0862">Zinc</keyword>
<evidence type="ECO:0000256" key="8">
    <source>
        <dbReference type="PROSITE-ProRule" id="PRU00071"/>
    </source>
</evidence>
<dbReference type="GO" id="GO:0008270">
    <property type="term" value="F:zinc ion binding"/>
    <property type="evidence" value="ECO:0007669"/>
    <property type="project" value="UniProtKB-KW"/>
</dbReference>
<proteinExistence type="predicted"/>
<dbReference type="Gramene" id="KZM84944">
    <property type="protein sequence ID" value="KZM84944"/>
    <property type="gene ID" value="DCAR_027634"/>
</dbReference>
<keyword evidence="4 9" id="KW-0805">Transcription regulation</keyword>
<evidence type="ECO:0000256" key="5">
    <source>
        <dbReference type="ARBA" id="ARBA00023125"/>
    </source>
</evidence>
<keyword evidence="5 8" id="KW-0238">DNA-binding</keyword>
<dbReference type="GO" id="GO:0005634">
    <property type="term" value="C:nucleus"/>
    <property type="evidence" value="ECO:0007669"/>
    <property type="project" value="UniProtKB-SubCell"/>
</dbReference>
<keyword evidence="1 9" id="KW-0479">Metal-binding</keyword>
<dbReference type="GO" id="GO:0003677">
    <property type="term" value="F:DNA binding"/>
    <property type="evidence" value="ECO:0007669"/>
    <property type="project" value="UniProtKB-UniRule"/>
</dbReference>
<evidence type="ECO:0000256" key="1">
    <source>
        <dbReference type="ARBA" id="ARBA00022723"/>
    </source>
</evidence>
<dbReference type="InterPro" id="IPR003851">
    <property type="entry name" value="Znf_Dof"/>
</dbReference>
<accession>A0A175YMJ0</accession>
<dbReference type="PROSITE" id="PS50884">
    <property type="entry name" value="ZF_DOF_2"/>
    <property type="match status" value="1"/>
</dbReference>
<name>A0A175YMJ0_DAUCS</name>